<dbReference type="SUPFAM" id="SSF52540">
    <property type="entry name" value="P-loop containing nucleoside triphosphate hydrolases"/>
    <property type="match status" value="1"/>
</dbReference>
<dbReference type="OrthoDB" id="427518at2759"/>
<name>A0A9Q0YEB9_HOLLE</name>
<comment type="caution">
    <text evidence="2">The sequence shown here is derived from an EMBL/GenBank/DDBJ whole genome shotgun (WGS) entry which is preliminary data.</text>
</comment>
<feature type="domain" description="NACHT" evidence="1">
    <location>
        <begin position="163"/>
        <end position="284"/>
    </location>
</feature>
<dbReference type="PROSITE" id="PS50837">
    <property type="entry name" value="NACHT"/>
    <property type="match status" value="1"/>
</dbReference>
<reference evidence="2" key="1">
    <citation type="submission" date="2021-10" db="EMBL/GenBank/DDBJ databases">
        <title>Tropical sea cucumber genome reveals ecological adaptation and Cuvierian tubules defense mechanism.</title>
        <authorList>
            <person name="Chen T."/>
        </authorList>
    </citation>
    <scope>NUCLEOTIDE SEQUENCE</scope>
    <source>
        <strain evidence="2">Nanhai2018</strain>
        <tissue evidence="2">Muscle</tissue>
    </source>
</reference>
<sequence>MVLSNLIKTGHIDSDGDIVQFISSEEFKKMSIQLPLREIDSRVEKSYEKLSFEQKLNEIDHGEKAMKDIEMKKKHEMVTLIPRQLESTPESRIHGGQVTNFVRELKTAYESLYNGILPVPFVRDKRKSVHEVFVESGIQTKGKSWQRIETHHNIFNDAHKKYKRRIIIGDPGYGKSILAIQLAYDWCKGIKESYLNTVEILLFLRLRQLNSVNSIYAAVKRFILSANTEFNETDIKCLVQNSHSVVIILDGFDEYPQRDENTSDITDILLGRLFQEFQVVLTTRYLPKLLDKEPKLLYMTGFDEKARVSYIRKAVVPDGDDREEENLNRSLRKNPVIWDLCEVPLFFSMFAHLIHESEQITSYQTVTDIFRFVVKCLHSHMANKMRDENVQTHYLYDHRHHKLDKIAFEALQSNNTALSKEDVVQRIGHEFYLCYLQTGILVEEYENCDSVDKTGSNEGQTKVRFQHKIFCEWYAAHYVSRYAVKCNVQELSEVLECFSLWDNEYLFRFACGLNRDAFDKIITIVQKKTDGENFENVCVLEQLRRDKTILPKVRDMCKRVIEIKMEQPRGLKRYTAQLLYIASKNAVSISNSNSTHCKVMQLLRVCLSEVA</sequence>
<protein>
    <submittedName>
        <fullName evidence="2">Protein NLRC5</fullName>
    </submittedName>
</protein>
<dbReference type="AlphaFoldDB" id="A0A9Q0YEB9"/>
<keyword evidence="3" id="KW-1185">Reference proteome</keyword>
<dbReference type="InterPro" id="IPR027417">
    <property type="entry name" value="P-loop_NTPase"/>
</dbReference>
<dbReference type="PANTHER" id="PTHR46312:SF2">
    <property type="entry name" value="NUCLEOTIDE-BINDING OLIGOMERIZATION DOMAIN-CONTAINING PROTEIN 2-LIKE"/>
    <property type="match status" value="1"/>
</dbReference>
<gene>
    <name evidence="2" type="ORF">HOLleu_43521</name>
</gene>
<dbReference type="Proteomes" id="UP001152320">
    <property type="component" value="Unassembled WGS sequence"/>
</dbReference>
<evidence type="ECO:0000313" key="3">
    <source>
        <dbReference type="Proteomes" id="UP001152320"/>
    </source>
</evidence>
<proteinExistence type="predicted"/>
<dbReference type="Gene3D" id="3.40.50.300">
    <property type="entry name" value="P-loop containing nucleotide triphosphate hydrolases"/>
    <property type="match status" value="1"/>
</dbReference>
<dbReference type="InterPro" id="IPR007111">
    <property type="entry name" value="NACHT_NTPase"/>
</dbReference>
<dbReference type="EMBL" id="JAIZAY010000342">
    <property type="protein sequence ID" value="KAJ8018477.1"/>
    <property type="molecule type" value="Genomic_DNA"/>
</dbReference>
<accession>A0A9Q0YEB9</accession>
<organism evidence="2 3">
    <name type="scientific">Holothuria leucospilota</name>
    <name type="common">Black long sea cucumber</name>
    <name type="synonym">Mertensiothuria leucospilota</name>
    <dbReference type="NCBI Taxonomy" id="206669"/>
    <lineage>
        <taxon>Eukaryota</taxon>
        <taxon>Metazoa</taxon>
        <taxon>Echinodermata</taxon>
        <taxon>Eleutherozoa</taxon>
        <taxon>Echinozoa</taxon>
        <taxon>Holothuroidea</taxon>
        <taxon>Aspidochirotacea</taxon>
        <taxon>Aspidochirotida</taxon>
        <taxon>Holothuriidae</taxon>
        <taxon>Holothuria</taxon>
    </lineage>
</organism>
<evidence type="ECO:0000259" key="1">
    <source>
        <dbReference type="PROSITE" id="PS50837"/>
    </source>
</evidence>
<dbReference type="PANTHER" id="PTHR46312">
    <property type="entry name" value="NACHT DOMAIN-CONTAINING PROTEIN"/>
    <property type="match status" value="1"/>
</dbReference>
<dbReference type="Pfam" id="PF05729">
    <property type="entry name" value="NACHT"/>
    <property type="match status" value="1"/>
</dbReference>
<evidence type="ECO:0000313" key="2">
    <source>
        <dbReference type="EMBL" id="KAJ8018477.1"/>
    </source>
</evidence>